<gene>
    <name evidence="3" type="ORF">PPG34_01765</name>
</gene>
<dbReference type="PANTHER" id="PTHR42760">
    <property type="entry name" value="SHORT-CHAIN DEHYDROGENASES/REDUCTASES FAMILY MEMBER"/>
    <property type="match status" value="1"/>
</dbReference>
<dbReference type="SUPFAM" id="SSF51735">
    <property type="entry name" value="NAD(P)-binding Rossmann-fold domains"/>
    <property type="match status" value="1"/>
</dbReference>
<proteinExistence type="inferred from homology"/>
<keyword evidence="4" id="KW-1185">Reference proteome</keyword>
<dbReference type="RefSeq" id="WP_313831416.1">
    <property type="nucleotide sequence ID" value="NZ_JAQOUE010000001.1"/>
</dbReference>
<comment type="caution">
    <text evidence="3">The sequence shown here is derived from an EMBL/GenBank/DDBJ whole genome shotgun (WGS) entry which is preliminary data.</text>
</comment>
<protein>
    <submittedName>
        <fullName evidence="3">SDR family NAD(P)-dependent oxidoreductase</fullName>
    </submittedName>
</protein>
<dbReference type="Gene3D" id="3.40.50.720">
    <property type="entry name" value="NAD(P)-binding Rossmann-like Domain"/>
    <property type="match status" value="1"/>
</dbReference>
<dbReference type="PROSITE" id="PS00061">
    <property type="entry name" value="ADH_SHORT"/>
    <property type="match status" value="1"/>
</dbReference>
<name>A0ABU3K3U1_9BACT</name>
<dbReference type="InterPro" id="IPR036291">
    <property type="entry name" value="NAD(P)-bd_dom_sf"/>
</dbReference>
<evidence type="ECO:0000256" key="2">
    <source>
        <dbReference type="RuleBase" id="RU000363"/>
    </source>
</evidence>
<dbReference type="Pfam" id="PF00106">
    <property type="entry name" value="adh_short"/>
    <property type="match status" value="1"/>
</dbReference>
<dbReference type="PRINTS" id="PR00080">
    <property type="entry name" value="SDRFAMILY"/>
</dbReference>
<organism evidence="3 4">
    <name type="scientific">Candidatus Nitronereus thalassa</name>
    <dbReference type="NCBI Taxonomy" id="3020898"/>
    <lineage>
        <taxon>Bacteria</taxon>
        <taxon>Pseudomonadati</taxon>
        <taxon>Nitrospirota</taxon>
        <taxon>Nitrospiria</taxon>
        <taxon>Nitrospirales</taxon>
        <taxon>Nitrospiraceae</taxon>
        <taxon>Candidatus Nitronereus</taxon>
    </lineage>
</organism>
<dbReference type="InterPro" id="IPR020904">
    <property type="entry name" value="Sc_DH/Rdtase_CS"/>
</dbReference>
<dbReference type="PRINTS" id="PR00081">
    <property type="entry name" value="GDHRDH"/>
</dbReference>
<dbReference type="EMBL" id="JAQOUE010000001">
    <property type="protein sequence ID" value="MDT7041057.1"/>
    <property type="molecule type" value="Genomic_DNA"/>
</dbReference>
<evidence type="ECO:0000313" key="4">
    <source>
        <dbReference type="Proteomes" id="UP001250932"/>
    </source>
</evidence>
<reference evidence="3 4" key="1">
    <citation type="journal article" date="2023" name="ISME J.">
        <title>Cultivation and genomic characterization of novel and ubiquitous marine nitrite-oxidizing bacteria from the Nitrospirales.</title>
        <authorList>
            <person name="Mueller A.J."/>
            <person name="Daebeler A."/>
            <person name="Herbold C.W."/>
            <person name="Kirkegaard R.H."/>
            <person name="Daims H."/>
        </authorList>
    </citation>
    <scope>NUCLEOTIDE SEQUENCE [LARGE SCALE GENOMIC DNA]</scope>
    <source>
        <strain evidence="3 4">EB</strain>
    </source>
</reference>
<dbReference type="InterPro" id="IPR002347">
    <property type="entry name" value="SDR_fam"/>
</dbReference>
<evidence type="ECO:0000313" key="3">
    <source>
        <dbReference type="EMBL" id="MDT7041057.1"/>
    </source>
</evidence>
<dbReference type="Proteomes" id="UP001250932">
    <property type="component" value="Unassembled WGS sequence"/>
</dbReference>
<comment type="similarity">
    <text evidence="1 2">Belongs to the short-chain dehydrogenases/reductases (SDR) family.</text>
</comment>
<evidence type="ECO:0000256" key="1">
    <source>
        <dbReference type="ARBA" id="ARBA00006484"/>
    </source>
</evidence>
<accession>A0ABU3K3U1</accession>
<sequence>MNAHNSNSTIDPKTVLVMGGSGVIGGAICMRFAEMNWKVGIHYHQHDDSAKKIYAHFYDQEETHSLYHADVQDPQQVANAINRFMEHWGKIDVLIWSVGETKNLATIRTSPEQWNTLIQINLTGLFFCLRQVGSIFHNQGYGSVLVVSSLASTQGDIGQTAYAATKAGILGLIRSAAHEWGKSNICVNAVFPGWHPSILSGDAFPSPETLNDHLLGRTPNLRETADHIFHLATSKDISGQCFNLDSRIW</sequence>
<dbReference type="PANTHER" id="PTHR42760:SF40">
    <property type="entry name" value="3-OXOACYL-[ACYL-CARRIER-PROTEIN] REDUCTASE, CHLOROPLASTIC"/>
    <property type="match status" value="1"/>
</dbReference>